<dbReference type="PANTHER" id="PTHR23517:SF2">
    <property type="entry name" value="MULTIDRUG RESISTANCE PROTEIN MDTH"/>
    <property type="match status" value="1"/>
</dbReference>
<evidence type="ECO:0000256" key="5">
    <source>
        <dbReference type="ARBA" id="ARBA00022989"/>
    </source>
</evidence>
<keyword evidence="6 7" id="KW-0472">Membrane</keyword>
<evidence type="ECO:0000256" key="3">
    <source>
        <dbReference type="ARBA" id="ARBA00022475"/>
    </source>
</evidence>
<proteinExistence type="predicted"/>
<keyword evidence="2" id="KW-0813">Transport</keyword>
<dbReference type="GO" id="GO:0005886">
    <property type="term" value="C:plasma membrane"/>
    <property type="evidence" value="ECO:0007669"/>
    <property type="project" value="UniProtKB-SubCell"/>
</dbReference>
<feature type="domain" description="Major facilitator superfamily (MFS) profile" evidence="8">
    <location>
        <begin position="1"/>
        <end position="379"/>
    </location>
</feature>
<dbReference type="Pfam" id="PF07690">
    <property type="entry name" value="MFS_1"/>
    <property type="match status" value="1"/>
</dbReference>
<dbReference type="InterPro" id="IPR001958">
    <property type="entry name" value="Tet-R_TetA/multi-R_MdtG-like"/>
</dbReference>
<keyword evidence="5 7" id="KW-1133">Transmembrane helix</keyword>
<gene>
    <name evidence="9" type="ORF">MNB_SV-12-1286</name>
</gene>
<feature type="transmembrane region" description="Helical" evidence="7">
    <location>
        <begin position="291"/>
        <end position="307"/>
    </location>
</feature>
<dbReference type="SUPFAM" id="SSF103473">
    <property type="entry name" value="MFS general substrate transporter"/>
    <property type="match status" value="1"/>
</dbReference>
<protein>
    <submittedName>
        <fullName evidence="9">MULTIDRUG-EFFLUX TRANSPORTER</fullName>
    </submittedName>
</protein>
<dbReference type="InterPro" id="IPR050171">
    <property type="entry name" value="MFS_Transporters"/>
</dbReference>
<keyword evidence="3" id="KW-1003">Cell membrane</keyword>
<feature type="transmembrane region" description="Helical" evidence="7">
    <location>
        <begin position="70"/>
        <end position="90"/>
    </location>
</feature>
<feature type="transmembrane region" description="Helical" evidence="7">
    <location>
        <begin position="211"/>
        <end position="228"/>
    </location>
</feature>
<dbReference type="GO" id="GO:0022857">
    <property type="term" value="F:transmembrane transporter activity"/>
    <property type="evidence" value="ECO:0007669"/>
    <property type="project" value="InterPro"/>
</dbReference>
<feature type="transmembrane region" description="Helical" evidence="7">
    <location>
        <begin position="96"/>
        <end position="115"/>
    </location>
</feature>
<name>A0A1W1C112_9ZZZZ</name>
<feature type="transmembrane region" description="Helical" evidence="7">
    <location>
        <begin position="328"/>
        <end position="351"/>
    </location>
</feature>
<evidence type="ECO:0000256" key="2">
    <source>
        <dbReference type="ARBA" id="ARBA00022448"/>
    </source>
</evidence>
<feature type="transmembrane region" description="Helical" evidence="7">
    <location>
        <begin position="158"/>
        <end position="175"/>
    </location>
</feature>
<evidence type="ECO:0000256" key="7">
    <source>
        <dbReference type="SAM" id="Phobius"/>
    </source>
</evidence>
<dbReference type="AlphaFoldDB" id="A0A1W1C112"/>
<reference evidence="9" key="1">
    <citation type="submission" date="2016-10" db="EMBL/GenBank/DDBJ databases">
        <authorList>
            <person name="de Groot N.N."/>
        </authorList>
    </citation>
    <scope>NUCLEOTIDE SEQUENCE</scope>
</reference>
<dbReference type="InterPro" id="IPR036259">
    <property type="entry name" value="MFS_trans_sf"/>
</dbReference>
<organism evidence="9">
    <name type="scientific">hydrothermal vent metagenome</name>
    <dbReference type="NCBI Taxonomy" id="652676"/>
    <lineage>
        <taxon>unclassified sequences</taxon>
        <taxon>metagenomes</taxon>
        <taxon>ecological metagenomes</taxon>
    </lineage>
</organism>
<feature type="transmembrane region" description="Helical" evidence="7">
    <location>
        <begin position="127"/>
        <end position="146"/>
    </location>
</feature>
<feature type="transmembrane region" description="Helical" evidence="7">
    <location>
        <begin position="357"/>
        <end position="377"/>
    </location>
</feature>
<accession>A0A1W1C112</accession>
<evidence type="ECO:0000256" key="6">
    <source>
        <dbReference type="ARBA" id="ARBA00023136"/>
    </source>
</evidence>
<comment type="subcellular location">
    <subcellularLocation>
        <location evidence="1">Cell membrane</location>
        <topology evidence="1">Multi-pass membrane protein</topology>
    </subcellularLocation>
</comment>
<dbReference type="InterPro" id="IPR020846">
    <property type="entry name" value="MFS_dom"/>
</dbReference>
<evidence type="ECO:0000259" key="8">
    <source>
        <dbReference type="PROSITE" id="PS50850"/>
    </source>
</evidence>
<evidence type="ECO:0000313" key="9">
    <source>
        <dbReference type="EMBL" id="SFV59402.1"/>
    </source>
</evidence>
<dbReference type="PANTHER" id="PTHR23517">
    <property type="entry name" value="RESISTANCE PROTEIN MDTM, PUTATIVE-RELATED-RELATED"/>
    <property type="match status" value="1"/>
</dbReference>
<dbReference type="Gene3D" id="1.20.1250.20">
    <property type="entry name" value="MFS general substrate transporter like domains"/>
    <property type="match status" value="1"/>
</dbReference>
<dbReference type="CDD" id="cd17472">
    <property type="entry name" value="MFS_YajR_like"/>
    <property type="match status" value="1"/>
</dbReference>
<feature type="transmembrane region" description="Helical" evidence="7">
    <location>
        <begin position="39"/>
        <end position="58"/>
    </location>
</feature>
<sequence>MIKTIMPITAIIGLRFMGLFIVLPVLSVYALGLKGSNEFLVGVTIGGYALTQMLLQVPFGMLSDKIGRKITITIGLIIFIVGSIICGFSTDIYTLMFGRFVQGAGAIGAVATAMISDMVKEEVRAKAMAIMGGSIAASFALSMMIGPLVGGYWGVDKLFFLVAIFSVLAIIVLFTKVQNPPKIAHSYDNSERRLLEILANKDLMKMNITNMLQKGMMTLAFLIIPILMSKEFGWEKKDLWMVYMPAMVFGILAMGPSAIIGEKRHKAKEMLMLGIILFAISYAIMGYAHSATVFIVGVVVFFIGFNMHEPLMQSMASKYPRIHQKGTALGIFNSFGYIGTFIGGVFGGYFLQNYGMQEIAIVIIIVAFLWLFLVASITNPRINKNLYLSFGNINLDKAQDLHDIDGVIEWYKNESESILIIKYNSLDTNKEEIENFLH</sequence>
<evidence type="ECO:0000256" key="4">
    <source>
        <dbReference type="ARBA" id="ARBA00022692"/>
    </source>
</evidence>
<dbReference type="PRINTS" id="PR01035">
    <property type="entry name" value="TCRTETA"/>
</dbReference>
<dbReference type="PROSITE" id="PS50850">
    <property type="entry name" value="MFS"/>
    <property type="match status" value="1"/>
</dbReference>
<dbReference type="EMBL" id="FPHE01000092">
    <property type="protein sequence ID" value="SFV59402.1"/>
    <property type="molecule type" value="Genomic_DNA"/>
</dbReference>
<dbReference type="InterPro" id="IPR011701">
    <property type="entry name" value="MFS"/>
</dbReference>
<feature type="transmembrane region" description="Helical" evidence="7">
    <location>
        <begin position="267"/>
        <end position="285"/>
    </location>
</feature>
<evidence type="ECO:0000256" key="1">
    <source>
        <dbReference type="ARBA" id="ARBA00004651"/>
    </source>
</evidence>
<feature type="transmembrane region" description="Helical" evidence="7">
    <location>
        <begin position="12"/>
        <end position="33"/>
    </location>
</feature>
<feature type="transmembrane region" description="Helical" evidence="7">
    <location>
        <begin position="240"/>
        <end position="260"/>
    </location>
</feature>
<keyword evidence="4 7" id="KW-0812">Transmembrane</keyword>